<evidence type="ECO:0000313" key="1">
    <source>
        <dbReference type="EMBL" id="MBO1108794.1"/>
    </source>
</evidence>
<accession>A0A379CK82</accession>
<comment type="caution">
    <text evidence="1">The sequence shown here is derived from an EMBL/GenBank/DDBJ whole genome shotgun (WGS) entry which is preliminary data.</text>
</comment>
<organism evidence="1 2">
    <name type="scientific">Plesiomonas shigelloides</name>
    <name type="common">Aeromonas shigelloides</name>
    <dbReference type="NCBI Taxonomy" id="703"/>
    <lineage>
        <taxon>Bacteria</taxon>
        <taxon>Pseudomonadati</taxon>
        <taxon>Pseudomonadota</taxon>
        <taxon>Gammaproteobacteria</taxon>
        <taxon>Enterobacterales</taxon>
        <taxon>Enterobacteriaceae</taxon>
        <taxon>Plesiomonas</taxon>
    </lineage>
</organism>
<sequence length="116" mass="12968">MKILFHIDTHERWGVLLHQIHNTLRDAQNRVEDVDIQVVAVGTGVIALQQPVAENLGFIDNMRELSRQGVRFCACHNALNALAVAPERLTDFVLVVPAGIVALTQKQQQGYAYIRV</sequence>
<dbReference type="InterPro" id="IPR003787">
    <property type="entry name" value="Sulphur_relay_DsrE/F-like"/>
</dbReference>
<dbReference type="PANTHER" id="PTHR37691:SF1">
    <property type="entry name" value="BLR3518 PROTEIN"/>
    <property type="match status" value="1"/>
</dbReference>
<dbReference type="Proteomes" id="UP000664658">
    <property type="component" value="Unassembled WGS sequence"/>
</dbReference>
<dbReference type="EMBL" id="JAFNAA010000011">
    <property type="protein sequence ID" value="MBO1108794.1"/>
    <property type="molecule type" value="Genomic_DNA"/>
</dbReference>
<dbReference type="GeneID" id="69705524"/>
<dbReference type="InterPro" id="IPR027396">
    <property type="entry name" value="DsrEFH-like"/>
</dbReference>
<dbReference type="Pfam" id="PF02635">
    <property type="entry name" value="DsrE"/>
    <property type="match status" value="1"/>
</dbReference>
<dbReference type="PANTHER" id="PTHR37691">
    <property type="entry name" value="BLR3518 PROTEIN"/>
    <property type="match status" value="1"/>
</dbReference>
<reference evidence="1" key="1">
    <citation type="submission" date="2021-03" db="EMBL/GenBank/DDBJ databases">
        <title>Plesiomonas shigelloides zfcc0051, isolated from zebrafish feces.</title>
        <authorList>
            <person name="Vanderhoek Z."/>
            <person name="Gaulke C."/>
        </authorList>
    </citation>
    <scope>NUCLEOTIDE SEQUENCE</scope>
    <source>
        <strain evidence="1">Zfcc0051</strain>
    </source>
</reference>
<proteinExistence type="predicted"/>
<evidence type="ECO:0000313" key="2">
    <source>
        <dbReference type="Proteomes" id="UP000664658"/>
    </source>
</evidence>
<dbReference type="Gene3D" id="3.40.1260.10">
    <property type="entry name" value="DsrEFH-like"/>
    <property type="match status" value="1"/>
</dbReference>
<protein>
    <submittedName>
        <fullName evidence="1">DsrE family protein</fullName>
    </submittedName>
</protein>
<dbReference type="SUPFAM" id="SSF75169">
    <property type="entry name" value="DsrEFH-like"/>
    <property type="match status" value="1"/>
</dbReference>
<gene>
    <name evidence="1" type="ORF">J2R62_11270</name>
</gene>
<name>A0A379CK82_PLESH</name>
<dbReference type="RefSeq" id="WP_039044648.1">
    <property type="nucleotide sequence ID" value="NZ_CP050969.1"/>
</dbReference>
<dbReference type="AlphaFoldDB" id="A0A379CK82"/>